<name>A0A4U0PBF9_9SPHI</name>
<keyword evidence="3" id="KW-1185">Reference proteome</keyword>
<dbReference type="Proteomes" id="UP000306808">
    <property type="component" value="Unassembled WGS sequence"/>
</dbReference>
<accession>A0A4U0PBF9</accession>
<dbReference type="AlphaFoldDB" id="A0A4U0PBF9"/>
<gene>
    <name evidence="2" type="ORF">FAZ15_13940</name>
</gene>
<feature type="signal peptide" evidence="1">
    <location>
        <begin position="1"/>
        <end position="21"/>
    </location>
</feature>
<evidence type="ECO:0000313" key="3">
    <source>
        <dbReference type="Proteomes" id="UP000306808"/>
    </source>
</evidence>
<comment type="caution">
    <text evidence="2">The sequence shown here is derived from an EMBL/GenBank/DDBJ whole genome shotgun (WGS) entry which is preliminary data.</text>
</comment>
<evidence type="ECO:0000256" key="1">
    <source>
        <dbReference type="SAM" id="SignalP"/>
    </source>
</evidence>
<protein>
    <submittedName>
        <fullName evidence="2">Uncharacterized protein</fullName>
    </submittedName>
</protein>
<feature type="chain" id="PRO_5020999140" evidence="1">
    <location>
        <begin position="22"/>
        <end position="283"/>
    </location>
</feature>
<proteinExistence type="predicted"/>
<dbReference type="OrthoDB" id="7054537at2"/>
<evidence type="ECO:0000313" key="2">
    <source>
        <dbReference type="EMBL" id="TJZ59984.1"/>
    </source>
</evidence>
<dbReference type="RefSeq" id="WP_136901926.1">
    <property type="nucleotide sequence ID" value="NZ_SUME01000005.1"/>
</dbReference>
<keyword evidence="1" id="KW-0732">Signal</keyword>
<reference evidence="2 3" key="1">
    <citation type="submission" date="2019-04" db="EMBL/GenBank/DDBJ databases">
        <title>Sphingobacterium olei sp. nov., isolated from oil-contaminated soil.</title>
        <authorList>
            <person name="Liu B."/>
        </authorList>
    </citation>
    <scope>NUCLEOTIDE SEQUENCE [LARGE SCALE GENOMIC DNA]</scope>
    <source>
        <strain evidence="2 3">HAL-9</strain>
    </source>
</reference>
<organism evidence="2 3">
    <name type="scientific">Sphingobacterium olei</name>
    <dbReference type="NCBI Taxonomy" id="2571155"/>
    <lineage>
        <taxon>Bacteria</taxon>
        <taxon>Pseudomonadati</taxon>
        <taxon>Bacteroidota</taxon>
        <taxon>Sphingobacteriia</taxon>
        <taxon>Sphingobacteriales</taxon>
        <taxon>Sphingobacteriaceae</taxon>
        <taxon>Sphingobacterium</taxon>
    </lineage>
</organism>
<sequence length="283" mass="31803">MKKTAILTAYLFISLSFSATATSPKRNVAKNSVLDYPTILMEHPYRQLDSLTDSLWGSQVSTYAWKAFFQDNTNAYIVNALNRLQCKEVFVSPGNDQSPKVQDFLQMASSANIAVARLLGENSYVEADNGFPNLEAKMLSFKNAGFTAIHLDIEPHALADYKQNIDLYTERFNTLILLSSQWCAQEGIELSISIPMHTQSSTAALLALLQIKSYIMAYENPNMLSLLNRTATLRDTLQGLYVWVVRAKDFTDLAHLQSAISVLNQNGVYELGIYDIKEMDVRY</sequence>
<dbReference type="EMBL" id="SUME01000005">
    <property type="protein sequence ID" value="TJZ59984.1"/>
    <property type="molecule type" value="Genomic_DNA"/>
</dbReference>